<dbReference type="SUPFAM" id="SSF48371">
    <property type="entry name" value="ARM repeat"/>
    <property type="match status" value="1"/>
</dbReference>
<accession>A0ABM8S7G5</accession>
<comment type="caution">
    <text evidence="2">The sequence shown here is derived from an EMBL/GenBank/DDBJ whole genome shotgun (WGS) entry which is preliminary data.</text>
</comment>
<evidence type="ECO:0008006" key="4">
    <source>
        <dbReference type="Google" id="ProtNLM"/>
    </source>
</evidence>
<protein>
    <recommendedName>
        <fullName evidence="4">HEAT repeat domain-containing protein</fullName>
    </recommendedName>
</protein>
<evidence type="ECO:0000256" key="1">
    <source>
        <dbReference type="SAM" id="MobiDB-lite"/>
    </source>
</evidence>
<reference evidence="2 3" key="1">
    <citation type="submission" date="2021-02" db="EMBL/GenBank/DDBJ databases">
        <authorList>
            <person name="Han P."/>
        </authorList>
    </citation>
    <scope>NUCLEOTIDE SEQUENCE [LARGE SCALE GENOMIC DNA]</scope>
    <source>
        <strain evidence="2">Candidatus Nitrospira sp. ZN2</strain>
    </source>
</reference>
<feature type="region of interest" description="Disordered" evidence="1">
    <location>
        <begin position="208"/>
        <end position="242"/>
    </location>
</feature>
<evidence type="ECO:0000313" key="3">
    <source>
        <dbReference type="Proteomes" id="UP000675880"/>
    </source>
</evidence>
<organism evidence="2 3">
    <name type="scientific">Nitrospira defluvii</name>
    <dbReference type="NCBI Taxonomy" id="330214"/>
    <lineage>
        <taxon>Bacteria</taxon>
        <taxon>Pseudomonadati</taxon>
        <taxon>Nitrospirota</taxon>
        <taxon>Nitrospiria</taxon>
        <taxon>Nitrospirales</taxon>
        <taxon>Nitrospiraceae</taxon>
        <taxon>Nitrospira</taxon>
    </lineage>
</organism>
<proteinExistence type="predicted"/>
<name>A0ABM8S7G5_9BACT</name>
<dbReference type="RefSeq" id="WP_213043945.1">
    <property type="nucleotide sequence ID" value="NZ_CAJNBJ010000019.1"/>
</dbReference>
<dbReference type="InterPro" id="IPR016024">
    <property type="entry name" value="ARM-type_fold"/>
</dbReference>
<gene>
    <name evidence="2" type="ORF">NSPZN2_60089</name>
</gene>
<evidence type="ECO:0000313" key="2">
    <source>
        <dbReference type="EMBL" id="CAE6792798.1"/>
    </source>
</evidence>
<dbReference type="Gene3D" id="1.25.10.10">
    <property type="entry name" value="Leucine-rich Repeat Variant"/>
    <property type="match status" value="1"/>
</dbReference>
<dbReference type="EMBL" id="CAJNBJ010000019">
    <property type="protein sequence ID" value="CAE6792798.1"/>
    <property type="molecule type" value="Genomic_DNA"/>
</dbReference>
<keyword evidence="3" id="KW-1185">Reference proteome</keyword>
<dbReference type="Proteomes" id="UP000675880">
    <property type="component" value="Unassembled WGS sequence"/>
</dbReference>
<sequence length="623" mass="68437">MEPTVPIPEGTPLAPLTKAQVDPEVAAVKQLLKLLDKAAKSARTYGTKNPVAQRFFQQFYDDLTKHLAHHTHLALLVQRNQLFLKEEVVYEPERDATGDSFAFKMYSDGIRELSFHQGLTQEDLAFFLDALWGVPAAETGAEQAAAEQEDDDDIVTRLWAKNLDSITVVTAEELVRSSGFGQDELELQTQGYMNLSVTSLRELLDRERAQKTAGKDDAAGSDAPENGTATGGTAGGNSASRHRRLQPSVVGYDVSEQEHEMLAQEIQRETARNPTTYILDILTAVLASEPSPALLSKLFDVWDSVIDVLIRAGEWTLLETVLTMLQEAETVRPDLSDSHRRQVAGLFDGLHRPERLKSIGVHLNRTPQAKTDGLLTLLLMMKPDAVPGLCSVLATLDTPAHQAVIMEALQTTARDHAEPILRGLTDKRPTYVRNLLTLLSRWNDPRFGDHVEKTLRHPEATVRREALRLLATLRPSGSGTKLVALLGDGDETVRLTAMKVLASGQYAAPFSAWVPFVSADDFYDRSPAEKRAIYLAIKHTAGDEAVPYWQGLLTEWSWTNRKKKEELALLAADTLGKLATPAAVTALELGQKKGGSAVKQACSVALSMANRAHRRQIPSAANS</sequence>
<feature type="compositionally biased region" description="Basic and acidic residues" evidence="1">
    <location>
        <begin position="208"/>
        <end position="218"/>
    </location>
</feature>
<dbReference type="InterPro" id="IPR011989">
    <property type="entry name" value="ARM-like"/>
</dbReference>